<evidence type="ECO:0000256" key="5">
    <source>
        <dbReference type="PIRSR" id="PIRSR015582-2"/>
    </source>
</evidence>
<dbReference type="Pfam" id="PF03328">
    <property type="entry name" value="HpcH_HpaI"/>
    <property type="match status" value="1"/>
</dbReference>
<feature type="domain" description="HpcH/HpaI aldolase/citrate lyase" evidence="6">
    <location>
        <begin position="7"/>
        <end position="236"/>
    </location>
</feature>
<protein>
    <submittedName>
        <fullName evidence="7">CoA ester lyase</fullName>
    </submittedName>
</protein>
<evidence type="ECO:0000256" key="2">
    <source>
        <dbReference type="ARBA" id="ARBA00022723"/>
    </source>
</evidence>
<keyword evidence="3 5" id="KW-0460">Magnesium</keyword>
<dbReference type="Proteomes" id="UP000614410">
    <property type="component" value="Unassembled WGS sequence"/>
</dbReference>
<evidence type="ECO:0000313" key="7">
    <source>
        <dbReference type="EMBL" id="MBJ7610481.1"/>
    </source>
</evidence>
<dbReference type="PANTHER" id="PTHR32308">
    <property type="entry name" value="LYASE BETA SUBUNIT, PUTATIVE (AFU_ORTHOLOGUE AFUA_4G13030)-RELATED"/>
    <property type="match status" value="1"/>
</dbReference>
<keyword evidence="2 5" id="KW-0479">Metal-binding</keyword>
<dbReference type="FunFam" id="3.20.20.60:FF:000013">
    <property type="entry name" value="Citrate lyase beta subunit"/>
    <property type="match status" value="1"/>
</dbReference>
<feature type="binding site" evidence="5">
    <location>
        <position position="134"/>
    </location>
    <ligand>
        <name>Mg(2+)</name>
        <dbReference type="ChEBI" id="CHEBI:18420"/>
    </ligand>
</feature>
<feature type="binding site" evidence="4">
    <location>
        <position position="68"/>
    </location>
    <ligand>
        <name>substrate</name>
    </ligand>
</feature>
<sequence length="317" mass="34069">MPTRLRRSVLACPGSNPRMMEKAAGAAADEVFLDLEDACAPMEKPGARSKIVEALRTHDWRGKVRVVRINQVGSQFALDDLREVVTGAGDVLDCIMVPKVQNAGDIAFVDRALGSLEQSLGLASGGIGIEAQVEDALGLMNAEEIAFASKRIETITYGPADFSAGMQFPNLTVANSYNYPGDIFHYVLFKLAVAARAAGIQVVDGPYLLIRDIEGFRAAAGRAAALGYDGKWVLHPGQIEPCNEVFTPSQADFDRSVEILDAYRHATEVERRGAVMLGDEMIDEASRKMATQFELRGRAAGLTPSPRQQTVEAGAAG</sequence>
<dbReference type="Gene3D" id="3.20.20.60">
    <property type="entry name" value="Phosphoenolpyruvate-binding domains"/>
    <property type="match status" value="1"/>
</dbReference>
<reference evidence="7 8" key="1">
    <citation type="submission" date="2020-10" db="EMBL/GenBank/DDBJ databases">
        <title>Ca. Dormibacterota MAGs.</title>
        <authorList>
            <person name="Montgomery K."/>
        </authorList>
    </citation>
    <scope>NUCLEOTIDE SEQUENCE [LARGE SCALE GENOMIC DNA]</scope>
    <source>
        <strain evidence="7">Mitchell_Peninsula_5</strain>
    </source>
</reference>
<dbReference type="SUPFAM" id="SSF51621">
    <property type="entry name" value="Phosphoenolpyruvate/pyruvate domain"/>
    <property type="match status" value="1"/>
</dbReference>
<dbReference type="AlphaFoldDB" id="A0A934KJB4"/>
<organism evidence="7 8">
    <name type="scientific">Candidatus Amunia macphersoniae</name>
    <dbReference type="NCBI Taxonomy" id="3127014"/>
    <lineage>
        <taxon>Bacteria</taxon>
        <taxon>Bacillati</taxon>
        <taxon>Candidatus Dormiibacterota</taxon>
        <taxon>Candidatus Dormibacteria</taxon>
        <taxon>Candidatus Aeolococcales</taxon>
        <taxon>Candidatus Aeolococcaceae</taxon>
        <taxon>Candidatus Amunia</taxon>
    </lineage>
</organism>
<dbReference type="PIRSF" id="PIRSF015582">
    <property type="entry name" value="Cit_lyase_B"/>
    <property type="match status" value="1"/>
</dbReference>
<feature type="binding site" evidence="5">
    <location>
        <position position="161"/>
    </location>
    <ligand>
        <name>Mg(2+)</name>
        <dbReference type="ChEBI" id="CHEBI:18420"/>
    </ligand>
</feature>
<gene>
    <name evidence="7" type="ORF">JF887_13780</name>
</gene>
<dbReference type="GO" id="GO:0016829">
    <property type="term" value="F:lyase activity"/>
    <property type="evidence" value="ECO:0007669"/>
    <property type="project" value="UniProtKB-KW"/>
</dbReference>
<feature type="binding site" evidence="4">
    <location>
        <position position="134"/>
    </location>
    <ligand>
        <name>substrate</name>
    </ligand>
</feature>
<name>A0A934KJB4_9BACT</name>
<evidence type="ECO:0000256" key="1">
    <source>
        <dbReference type="ARBA" id="ARBA00001946"/>
    </source>
</evidence>
<evidence type="ECO:0000313" key="8">
    <source>
        <dbReference type="Proteomes" id="UP000614410"/>
    </source>
</evidence>
<comment type="cofactor">
    <cofactor evidence="1">
        <name>Mg(2+)</name>
        <dbReference type="ChEBI" id="CHEBI:18420"/>
    </cofactor>
</comment>
<dbReference type="PANTHER" id="PTHR32308:SF10">
    <property type="entry name" value="CITRATE LYASE SUBUNIT BETA"/>
    <property type="match status" value="1"/>
</dbReference>
<dbReference type="GO" id="GO:0000287">
    <property type="term" value="F:magnesium ion binding"/>
    <property type="evidence" value="ECO:0007669"/>
    <property type="project" value="TreeGrafter"/>
</dbReference>
<dbReference type="EMBL" id="JAEKNN010000063">
    <property type="protein sequence ID" value="MBJ7610481.1"/>
    <property type="molecule type" value="Genomic_DNA"/>
</dbReference>
<keyword evidence="7" id="KW-0456">Lyase</keyword>
<dbReference type="GO" id="GO:0006107">
    <property type="term" value="P:oxaloacetate metabolic process"/>
    <property type="evidence" value="ECO:0007669"/>
    <property type="project" value="TreeGrafter"/>
</dbReference>
<dbReference type="InterPro" id="IPR011206">
    <property type="entry name" value="Citrate_lyase_beta/mcl1/mcl2"/>
</dbReference>
<proteinExistence type="predicted"/>
<evidence type="ECO:0000256" key="4">
    <source>
        <dbReference type="PIRSR" id="PIRSR015582-1"/>
    </source>
</evidence>
<accession>A0A934KJB4</accession>
<dbReference type="InterPro" id="IPR005000">
    <property type="entry name" value="Aldolase/citrate-lyase_domain"/>
</dbReference>
<dbReference type="InterPro" id="IPR015813">
    <property type="entry name" value="Pyrv/PenolPyrv_kinase-like_dom"/>
</dbReference>
<dbReference type="InterPro" id="IPR040442">
    <property type="entry name" value="Pyrv_kinase-like_dom_sf"/>
</dbReference>
<evidence type="ECO:0000256" key="3">
    <source>
        <dbReference type="ARBA" id="ARBA00022842"/>
    </source>
</evidence>
<evidence type="ECO:0000259" key="6">
    <source>
        <dbReference type="Pfam" id="PF03328"/>
    </source>
</evidence>
<comment type="caution">
    <text evidence="7">The sequence shown here is derived from an EMBL/GenBank/DDBJ whole genome shotgun (WGS) entry which is preliminary data.</text>
</comment>